<protein>
    <submittedName>
        <fullName evidence="2">Uncharacterized protein</fullName>
    </submittedName>
</protein>
<feature type="transmembrane region" description="Helical" evidence="1">
    <location>
        <begin position="101"/>
        <end position="122"/>
    </location>
</feature>
<keyword evidence="1" id="KW-0472">Membrane</keyword>
<dbReference type="EMBL" id="JAGSOG010000317">
    <property type="protein sequence ID" value="MBR7838691.1"/>
    <property type="molecule type" value="Genomic_DNA"/>
</dbReference>
<evidence type="ECO:0000313" key="3">
    <source>
        <dbReference type="Proteomes" id="UP000675781"/>
    </source>
</evidence>
<keyword evidence="1" id="KW-0812">Transmembrane</keyword>
<name>A0A941IW73_9ACTN</name>
<evidence type="ECO:0000256" key="1">
    <source>
        <dbReference type="SAM" id="Phobius"/>
    </source>
</evidence>
<feature type="transmembrane region" description="Helical" evidence="1">
    <location>
        <begin position="253"/>
        <end position="269"/>
    </location>
</feature>
<keyword evidence="3" id="KW-1185">Reference proteome</keyword>
<dbReference type="AlphaFoldDB" id="A0A941IW73"/>
<proteinExistence type="predicted"/>
<accession>A0A941IW73</accession>
<reference evidence="2" key="1">
    <citation type="submission" date="2021-04" db="EMBL/GenBank/DDBJ databases">
        <title>Genome based classification of Actinospica acidithermotolerans sp. nov., an actinobacterium isolated from an Indonesian hot spring.</title>
        <authorList>
            <person name="Kusuma A.B."/>
            <person name="Putra K.E."/>
            <person name="Nafisah S."/>
            <person name="Loh J."/>
            <person name="Nouioui I."/>
            <person name="Goodfellow M."/>
        </authorList>
    </citation>
    <scope>NUCLEOTIDE SEQUENCE</scope>
    <source>
        <strain evidence="2">CSCA 57</strain>
    </source>
</reference>
<sequence>MSRVERCYRQLIRLLPAEERAARGEELLGLLLDLEGDRHLPSVREAAGLLALTVRLHARRLGIGRLALGLFGAYLMVVGTTSGAQILAAILAPGAASSVEIFGFTGFVVALACLGSAAAWTLGAYRVTLMLFGLLAVYDIHALGATYLPGTGLGFFILTLGGIPGLLRDAIPVIGVPVLLGLAVKRQPARVPARFGLAGLVAALAVQTATFAGSSPVTAFGSEEFSRHYAAWILGGACAAAAAAHSRRRSPQVLLAATATAFAGGWIVSPAMPPSYATAMAAALCACEAVRAISTRRVSLRKAPAARA</sequence>
<dbReference type="RefSeq" id="WP_212533142.1">
    <property type="nucleotide sequence ID" value="NZ_JAGSOG010000317.1"/>
</dbReference>
<feature type="transmembrane region" description="Helical" evidence="1">
    <location>
        <begin position="129"/>
        <end position="148"/>
    </location>
</feature>
<dbReference type="Proteomes" id="UP000675781">
    <property type="component" value="Unassembled WGS sequence"/>
</dbReference>
<comment type="caution">
    <text evidence="2">The sequence shown here is derived from an EMBL/GenBank/DDBJ whole genome shotgun (WGS) entry which is preliminary data.</text>
</comment>
<keyword evidence="1" id="KW-1133">Transmembrane helix</keyword>
<organism evidence="2 3">
    <name type="scientific">Actinospica durhamensis</name>
    <dbReference type="NCBI Taxonomy" id="1508375"/>
    <lineage>
        <taxon>Bacteria</taxon>
        <taxon>Bacillati</taxon>
        <taxon>Actinomycetota</taxon>
        <taxon>Actinomycetes</taxon>
        <taxon>Catenulisporales</taxon>
        <taxon>Actinospicaceae</taxon>
        <taxon>Actinospica</taxon>
    </lineage>
</organism>
<evidence type="ECO:0000313" key="2">
    <source>
        <dbReference type="EMBL" id="MBR7838691.1"/>
    </source>
</evidence>
<feature type="transmembrane region" description="Helical" evidence="1">
    <location>
        <begin position="195"/>
        <end position="217"/>
    </location>
</feature>
<feature type="transmembrane region" description="Helical" evidence="1">
    <location>
        <begin position="154"/>
        <end position="183"/>
    </location>
</feature>
<gene>
    <name evidence="2" type="ORF">KDL01_35815</name>
</gene>
<feature type="transmembrane region" description="Helical" evidence="1">
    <location>
        <begin position="229"/>
        <end position="246"/>
    </location>
</feature>
<feature type="transmembrane region" description="Helical" evidence="1">
    <location>
        <begin position="66"/>
        <end position="95"/>
    </location>
</feature>